<accession>A0ABW3PTX4</accession>
<dbReference type="GO" id="GO:0016874">
    <property type="term" value="F:ligase activity"/>
    <property type="evidence" value="ECO:0007669"/>
    <property type="project" value="UniProtKB-KW"/>
</dbReference>
<dbReference type="Proteomes" id="UP001597169">
    <property type="component" value="Unassembled WGS sequence"/>
</dbReference>
<dbReference type="Pfam" id="PF13563">
    <property type="entry name" value="2_5_RNA_ligase2"/>
    <property type="match status" value="1"/>
</dbReference>
<organism evidence="1 2">
    <name type="scientific">Paenibacillus provencensis</name>
    <dbReference type="NCBI Taxonomy" id="441151"/>
    <lineage>
        <taxon>Bacteria</taxon>
        <taxon>Bacillati</taxon>
        <taxon>Bacillota</taxon>
        <taxon>Bacilli</taxon>
        <taxon>Bacillales</taxon>
        <taxon>Paenibacillaceae</taxon>
        <taxon>Paenibacillus</taxon>
    </lineage>
</organism>
<comment type="caution">
    <text evidence="1">The sequence shown here is derived from an EMBL/GenBank/DDBJ whole genome shotgun (WGS) entry which is preliminary data.</text>
</comment>
<dbReference type="InterPro" id="IPR009097">
    <property type="entry name" value="Cyclic_Pdiesterase"/>
</dbReference>
<dbReference type="Gene3D" id="3.90.1140.10">
    <property type="entry name" value="Cyclic phosphodiesterase"/>
    <property type="match status" value="1"/>
</dbReference>
<dbReference type="SUPFAM" id="SSF55144">
    <property type="entry name" value="LigT-like"/>
    <property type="match status" value="1"/>
</dbReference>
<name>A0ABW3PTX4_9BACL</name>
<dbReference type="PANTHER" id="PTHR36039">
    <property type="match status" value="1"/>
</dbReference>
<proteinExistence type="predicted"/>
<evidence type="ECO:0000313" key="2">
    <source>
        <dbReference type="Proteomes" id="UP001597169"/>
    </source>
</evidence>
<protein>
    <submittedName>
        <fullName evidence="1">2'-5' RNA ligase family protein</fullName>
    </submittedName>
</protein>
<keyword evidence="1" id="KW-0436">Ligase</keyword>
<evidence type="ECO:0000313" key="1">
    <source>
        <dbReference type="EMBL" id="MFD1127514.1"/>
    </source>
</evidence>
<sequence>MYGVVLHFDSKTEKIIKTLWKELSDSGISSYAYEIENRKPHITLADYSDLEESEYKELFDCYYESAPKMCLSYSTLGTFINSGALFLSPNPTKELIDFHSNYHNHFKKYSAFSNLMYHPERWIPHCTIANRLDDQKLLEALQFSTKRLESIRTEVQEISLIKIIHQNYKRIIETVISKVLI</sequence>
<dbReference type="PANTHER" id="PTHR36039:SF2">
    <property type="entry name" value="RNA LIGASE_CYCLIC NUCLEOTIDE PHOSPHODIESTERASE FAMILY PROTEIN"/>
    <property type="match status" value="1"/>
</dbReference>
<gene>
    <name evidence="1" type="ORF">ACFQ3J_04890</name>
</gene>
<keyword evidence="2" id="KW-1185">Reference proteome</keyword>
<dbReference type="EMBL" id="JBHTKX010000001">
    <property type="protein sequence ID" value="MFD1127514.1"/>
    <property type="molecule type" value="Genomic_DNA"/>
</dbReference>
<reference evidence="2" key="1">
    <citation type="journal article" date="2019" name="Int. J. Syst. Evol. Microbiol.">
        <title>The Global Catalogue of Microorganisms (GCM) 10K type strain sequencing project: providing services to taxonomists for standard genome sequencing and annotation.</title>
        <authorList>
            <consortium name="The Broad Institute Genomics Platform"/>
            <consortium name="The Broad Institute Genome Sequencing Center for Infectious Disease"/>
            <person name="Wu L."/>
            <person name="Ma J."/>
        </authorList>
    </citation>
    <scope>NUCLEOTIDE SEQUENCE [LARGE SCALE GENOMIC DNA]</scope>
    <source>
        <strain evidence="2">CCUG 53519</strain>
    </source>
</reference>
<dbReference type="RefSeq" id="WP_251581455.1">
    <property type="nucleotide sequence ID" value="NZ_JBHTKX010000001.1"/>
</dbReference>